<evidence type="ECO:0000256" key="1">
    <source>
        <dbReference type="SAM" id="Phobius"/>
    </source>
</evidence>
<name>A0A8J2VIV7_9BACL</name>
<dbReference type="InterPro" id="IPR043857">
    <property type="entry name" value="DUF5819"/>
</dbReference>
<reference evidence="2" key="1">
    <citation type="journal article" date="2014" name="Int. J. Syst. Evol. Microbiol.">
        <title>Complete genome sequence of Corynebacterium casei LMG S-19264T (=DSM 44701T), isolated from a smear-ripened cheese.</title>
        <authorList>
            <consortium name="US DOE Joint Genome Institute (JGI-PGF)"/>
            <person name="Walter F."/>
            <person name="Albersmeier A."/>
            <person name="Kalinowski J."/>
            <person name="Ruckert C."/>
        </authorList>
    </citation>
    <scope>NUCLEOTIDE SEQUENCE</scope>
    <source>
        <strain evidence="2">CGMCC 1.15179</strain>
    </source>
</reference>
<keyword evidence="1" id="KW-0812">Transmembrane</keyword>
<organism evidence="2 3">
    <name type="scientific">Marinithermofilum abyssi</name>
    <dbReference type="NCBI Taxonomy" id="1571185"/>
    <lineage>
        <taxon>Bacteria</taxon>
        <taxon>Bacillati</taxon>
        <taxon>Bacillota</taxon>
        <taxon>Bacilli</taxon>
        <taxon>Bacillales</taxon>
        <taxon>Thermoactinomycetaceae</taxon>
        <taxon>Marinithermofilum</taxon>
    </lineage>
</organism>
<feature type="transmembrane region" description="Helical" evidence="1">
    <location>
        <begin position="6"/>
        <end position="30"/>
    </location>
</feature>
<dbReference type="Pfam" id="PF19136">
    <property type="entry name" value="DUF5819"/>
    <property type="match status" value="1"/>
</dbReference>
<evidence type="ECO:0000313" key="3">
    <source>
        <dbReference type="Proteomes" id="UP000625210"/>
    </source>
</evidence>
<reference evidence="2" key="2">
    <citation type="submission" date="2020-09" db="EMBL/GenBank/DDBJ databases">
        <authorList>
            <person name="Sun Q."/>
            <person name="Zhou Y."/>
        </authorList>
    </citation>
    <scope>NUCLEOTIDE SEQUENCE</scope>
    <source>
        <strain evidence="2">CGMCC 1.15179</strain>
    </source>
</reference>
<sequence>MQAQRIFLWIFTIGLCILLMAHTGLTALYLSPENPLRSRVWDTLYGYMDPIFAQNWRLFAPNPVSQHQNLLAKARVKDRETGVIRETKWMDITGPIIQHIQTNRLASEGRVTRYMTSAIRSYVYDKGEEKKEGKWMLQRAVSTALEQRLPSGKKIEEINIRIVSNTFPRFEQRSKPDNEGIVQFRETGWMPYRPAASSAGEEWPR</sequence>
<evidence type="ECO:0000313" key="2">
    <source>
        <dbReference type="EMBL" id="GGE26434.1"/>
    </source>
</evidence>
<proteinExistence type="predicted"/>
<keyword evidence="1" id="KW-1133">Transmembrane helix</keyword>
<protein>
    <submittedName>
        <fullName evidence="2">Uncharacterized protein</fullName>
    </submittedName>
</protein>
<dbReference type="EMBL" id="BMHQ01000013">
    <property type="protein sequence ID" value="GGE26434.1"/>
    <property type="molecule type" value="Genomic_DNA"/>
</dbReference>
<dbReference type="AlphaFoldDB" id="A0A8J2VIV7"/>
<keyword evidence="1" id="KW-0472">Membrane</keyword>
<dbReference type="Proteomes" id="UP000625210">
    <property type="component" value="Unassembled WGS sequence"/>
</dbReference>
<gene>
    <name evidence="2" type="ORF">GCM10011571_30790</name>
</gene>
<accession>A0A8J2VIV7</accession>
<dbReference type="RefSeq" id="WP_188648782.1">
    <property type="nucleotide sequence ID" value="NZ_BMHQ01000013.1"/>
</dbReference>
<comment type="caution">
    <text evidence="2">The sequence shown here is derived from an EMBL/GenBank/DDBJ whole genome shotgun (WGS) entry which is preliminary data.</text>
</comment>
<keyword evidence="3" id="KW-1185">Reference proteome</keyword>